<keyword evidence="8" id="KW-1185">Reference proteome</keyword>
<keyword evidence="5 6" id="KW-0472">Membrane</keyword>
<evidence type="ECO:0000256" key="2">
    <source>
        <dbReference type="ARBA" id="ARBA00022448"/>
    </source>
</evidence>
<dbReference type="SUPFAM" id="SSF118215">
    <property type="entry name" value="Proton glutamate symport protein"/>
    <property type="match status" value="1"/>
</dbReference>
<comment type="similarity">
    <text evidence="6">Belongs to the dicarboxylate/amino acid:cation symporter (DAACS) (TC 2.A.23) family.</text>
</comment>
<dbReference type="Gene3D" id="1.10.3860.10">
    <property type="entry name" value="Sodium:dicarboxylate symporter"/>
    <property type="match status" value="1"/>
</dbReference>
<feature type="transmembrane region" description="Helical" evidence="6">
    <location>
        <begin position="85"/>
        <end position="111"/>
    </location>
</feature>
<dbReference type="GO" id="GO:0005886">
    <property type="term" value="C:plasma membrane"/>
    <property type="evidence" value="ECO:0007669"/>
    <property type="project" value="TreeGrafter"/>
</dbReference>
<dbReference type="OrthoDB" id="5877963at2759"/>
<evidence type="ECO:0000256" key="6">
    <source>
        <dbReference type="RuleBase" id="RU361216"/>
    </source>
</evidence>
<keyword evidence="3 6" id="KW-0812">Transmembrane</keyword>
<comment type="caution">
    <text evidence="7">The sequence shown here is derived from an EMBL/GenBank/DDBJ whole genome shotgun (WGS) entry which is preliminary data.</text>
</comment>
<dbReference type="PANTHER" id="PTHR11958:SF111">
    <property type="entry name" value="AMINO ACID TRANSPORTER"/>
    <property type="match status" value="1"/>
</dbReference>
<feature type="transmembrane region" description="Helical" evidence="6">
    <location>
        <begin position="190"/>
        <end position="207"/>
    </location>
</feature>
<feature type="transmembrane region" description="Helical" evidence="6">
    <location>
        <begin position="372"/>
        <end position="390"/>
    </location>
</feature>
<dbReference type="PRINTS" id="PR00173">
    <property type="entry name" value="EDTRNSPORT"/>
</dbReference>
<dbReference type="EMBL" id="JAIWYP010000006">
    <property type="protein sequence ID" value="KAH3803555.1"/>
    <property type="molecule type" value="Genomic_DNA"/>
</dbReference>
<feature type="transmembrane region" description="Helical" evidence="6">
    <location>
        <begin position="298"/>
        <end position="316"/>
    </location>
</feature>
<dbReference type="InterPro" id="IPR036458">
    <property type="entry name" value="Na:dicarbo_symporter_sf"/>
</dbReference>
<proteinExistence type="inferred from homology"/>
<dbReference type="InterPro" id="IPR001991">
    <property type="entry name" value="Na-dicarboxylate_symporter"/>
</dbReference>
<evidence type="ECO:0000256" key="3">
    <source>
        <dbReference type="ARBA" id="ARBA00022692"/>
    </source>
</evidence>
<dbReference type="Proteomes" id="UP000828390">
    <property type="component" value="Unassembled WGS sequence"/>
</dbReference>
<evidence type="ECO:0000256" key="5">
    <source>
        <dbReference type="ARBA" id="ARBA00023136"/>
    </source>
</evidence>
<reference evidence="7" key="1">
    <citation type="journal article" date="2019" name="bioRxiv">
        <title>The Genome of the Zebra Mussel, Dreissena polymorpha: A Resource for Invasive Species Research.</title>
        <authorList>
            <person name="McCartney M.A."/>
            <person name="Auch B."/>
            <person name="Kono T."/>
            <person name="Mallez S."/>
            <person name="Zhang Y."/>
            <person name="Obille A."/>
            <person name="Becker A."/>
            <person name="Abrahante J.E."/>
            <person name="Garbe J."/>
            <person name="Badalamenti J.P."/>
            <person name="Herman A."/>
            <person name="Mangelson H."/>
            <person name="Liachko I."/>
            <person name="Sullivan S."/>
            <person name="Sone E.D."/>
            <person name="Koren S."/>
            <person name="Silverstein K.A.T."/>
            <person name="Beckman K.B."/>
            <person name="Gohl D.M."/>
        </authorList>
    </citation>
    <scope>NUCLEOTIDE SEQUENCE</scope>
    <source>
        <strain evidence="7">Duluth1</strain>
        <tissue evidence="7">Whole animal</tissue>
    </source>
</reference>
<dbReference type="GO" id="GO:0015501">
    <property type="term" value="F:glutamate:sodium symporter activity"/>
    <property type="evidence" value="ECO:0007669"/>
    <property type="project" value="TreeGrafter"/>
</dbReference>
<dbReference type="PANTHER" id="PTHR11958">
    <property type="entry name" value="SODIUM/DICARBOXYLATE SYMPORTER-RELATED"/>
    <property type="match status" value="1"/>
</dbReference>
<protein>
    <recommendedName>
        <fullName evidence="6">Amino acid transporter</fullName>
    </recommendedName>
</protein>
<dbReference type="AlphaFoldDB" id="A0A9D4J9I2"/>
<feature type="transmembrane region" description="Helical" evidence="6">
    <location>
        <begin position="261"/>
        <end position="286"/>
    </location>
</feature>
<keyword evidence="4 6" id="KW-1133">Transmembrane helix</keyword>
<organism evidence="7 8">
    <name type="scientific">Dreissena polymorpha</name>
    <name type="common">Zebra mussel</name>
    <name type="synonym">Mytilus polymorpha</name>
    <dbReference type="NCBI Taxonomy" id="45954"/>
    <lineage>
        <taxon>Eukaryota</taxon>
        <taxon>Metazoa</taxon>
        <taxon>Spiralia</taxon>
        <taxon>Lophotrochozoa</taxon>
        <taxon>Mollusca</taxon>
        <taxon>Bivalvia</taxon>
        <taxon>Autobranchia</taxon>
        <taxon>Heteroconchia</taxon>
        <taxon>Euheterodonta</taxon>
        <taxon>Imparidentia</taxon>
        <taxon>Neoheterodontei</taxon>
        <taxon>Myida</taxon>
        <taxon>Dreissenoidea</taxon>
        <taxon>Dreissenidae</taxon>
        <taxon>Dreissena</taxon>
    </lineage>
</organism>
<dbReference type="GO" id="GO:0005313">
    <property type="term" value="F:L-glutamate transmembrane transporter activity"/>
    <property type="evidence" value="ECO:0007669"/>
    <property type="project" value="TreeGrafter"/>
</dbReference>
<feature type="transmembrane region" description="Helical" evidence="6">
    <location>
        <begin position="336"/>
        <end position="360"/>
    </location>
</feature>
<sequence length="500" mass="53530">MGTCDKINAIIRNNLSLILTLLGVALGLGVGFAIRPAHPSESVLMWLGLPGQLYLRLLKMMIVPLVVCSVISGTSSLDPKANGKISMVSFVFIFSTNTIGAILGVLAFIAFKPGNSNQKLVAKSSLLSRSVETQDIFADLLRNLVPDNLFEASFQQTVTTYVPITTLNATSNETITSFKRSSGFNRGPNLIGLIFACTLLGIAAASLRDKGKPVIDFFESSTQILIAVLRWFLWTTPLGVLSLILVAVANIKDIGVIFGDLGMHVLAVTVALLLQQLVIMPILYLALTKRNPYKHLAAISRALLTSFAATSTAVVLPEMLHACEVKLGADRRIARFVIPFSIALSANGSAVFIACSCLFISNFTGTYPSADIIATVGVLSALAALAIPSVPSASIVTILMILTTLHIPVEPIALLLAVEFFLDRLRTASSTMGHTMGAVVTHTFCKDTLTPVGDSALDINEIELEISRDQTSNDGIITDKREENNCNGVHTCEESDKLLV</sequence>
<dbReference type="Pfam" id="PF00375">
    <property type="entry name" value="SDF"/>
    <property type="match status" value="1"/>
</dbReference>
<evidence type="ECO:0000313" key="7">
    <source>
        <dbReference type="EMBL" id="KAH3803555.1"/>
    </source>
</evidence>
<feature type="transmembrane region" description="Helical" evidence="6">
    <location>
        <begin position="228"/>
        <end position="249"/>
    </location>
</feature>
<name>A0A9D4J9I2_DREPO</name>
<keyword evidence="2 6" id="KW-0813">Transport</keyword>
<dbReference type="GO" id="GO:0015175">
    <property type="term" value="F:neutral L-amino acid transmembrane transporter activity"/>
    <property type="evidence" value="ECO:0007669"/>
    <property type="project" value="TreeGrafter"/>
</dbReference>
<reference evidence="7" key="2">
    <citation type="submission" date="2020-11" db="EMBL/GenBank/DDBJ databases">
        <authorList>
            <person name="McCartney M.A."/>
            <person name="Auch B."/>
            <person name="Kono T."/>
            <person name="Mallez S."/>
            <person name="Becker A."/>
            <person name="Gohl D.M."/>
            <person name="Silverstein K.A.T."/>
            <person name="Koren S."/>
            <person name="Bechman K.B."/>
            <person name="Herman A."/>
            <person name="Abrahante J.E."/>
            <person name="Garbe J."/>
        </authorList>
    </citation>
    <scope>NUCLEOTIDE SEQUENCE</scope>
    <source>
        <strain evidence="7">Duluth1</strain>
        <tissue evidence="7">Whole animal</tissue>
    </source>
</reference>
<feature type="transmembrane region" description="Helical" evidence="6">
    <location>
        <begin position="396"/>
        <end position="422"/>
    </location>
</feature>
<evidence type="ECO:0000313" key="8">
    <source>
        <dbReference type="Proteomes" id="UP000828390"/>
    </source>
</evidence>
<feature type="transmembrane region" description="Helical" evidence="6">
    <location>
        <begin position="54"/>
        <end position="73"/>
    </location>
</feature>
<accession>A0A9D4J9I2</accession>
<evidence type="ECO:0000256" key="4">
    <source>
        <dbReference type="ARBA" id="ARBA00022989"/>
    </source>
</evidence>
<comment type="subcellular location">
    <subcellularLocation>
        <location evidence="1 6">Membrane</location>
        <topology evidence="1 6">Multi-pass membrane protein</topology>
    </subcellularLocation>
</comment>
<feature type="transmembrane region" description="Helical" evidence="6">
    <location>
        <begin position="15"/>
        <end position="34"/>
    </location>
</feature>
<keyword evidence="6" id="KW-0769">Symport</keyword>
<evidence type="ECO:0000256" key="1">
    <source>
        <dbReference type="ARBA" id="ARBA00004141"/>
    </source>
</evidence>
<dbReference type="InterPro" id="IPR050746">
    <property type="entry name" value="DAACS"/>
</dbReference>
<gene>
    <name evidence="7" type="ORF">DPMN_131818</name>
</gene>